<dbReference type="GO" id="GO:0043565">
    <property type="term" value="F:sequence-specific DNA binding"/>
    <property type="evidence" value="ECO:0007669"/>
    <property type="project" value="InterPro"/>
</dbReference>
<dbReference type="RefSeq" id="WP_091493880.1">
    <property type="nucleotide sequence ID" value="NZ_FODJ01000001.1"/>
</dbReference>
<dbReference type="EMBL" id="FODJ01000001">
    <property type="protein sequence ID" value="SEN51439.1"/>
    <property type="molecule type" value="Genomic_DNA"/>
</dbReference>
<keyword evidence="4" id="KW-0472">Membrane</keyword>
<keyword evidence="2" id="KW-0238">DNA-binding</keyword>
<evidence type="ECO:0000256" key="2">
    <source>
        <dbReference type="ARBA" id="ARBA00023125"/>
    </source>
</evidence>
<keyword evidence="4" id="KW-1133">Transmembrane helix</keyword>
<evidence type="ECO:0000313" key="6">
    <source>
        <dbReference type="EMBL" id="SEN51439.1"/>
    </source>
</evidence>
<dbReference type="GO" id="GO:0003700">
    <property type="term" value="F:DNA-binding transcription factor activity"/>
    <property type="evidence" value="ECO:0007669"/>
    <property type="project" value="InterPro"/>
</dbReference>
<organism evidence="6 7">
    <name type="scientific">Amphibacillus marinus</name>
    <dbReference type="NCBI Taxonomy" id="872970"/>
    <lineage>
        <taxon>Bacteria</taxon>
        <taxon>Bacillati</taxon>
        <taxon>Bacillota</taxon>
        <taxon>Bacilli</taxon>
        <taxon>Bacillales</taxon>
        <taxon>Bacillaceae</taxon>
        <taxon>Amphibacillus</taxon>
    </lineage>
</organism>
<dbReference type="SMART" id="SM00342">
    <property type="entry name" value="HTH_ARAC"/>
    <property type="match status" value="1"/>
</dbReference>
<evidence type="ECO:0000256" key="4">
    <source>
        <dbReference type="SAM" id="Phobius"/>
    </source>
</evidence>
<evidence type="ECO:0000259" key="5">
    <source>
        <dbReference type="PROSITE" id="PS01124"/>
    </source>
</evidence>
<dbReference type="PANTHER" id="PTHR43280:SF28">
    <property type="entry name" value="HTH-TYPE TRANSCRIPTIONAL ACTIVATOR RHAS"/>
    <property type="match status" value="1"/>
</dbReference>
<dbReference type="Gene3D" id="3.30.450.20">
    <property type="entry name" value="PAS domain"/>
    <property type="match status" value="1"/>
</dbReference>
<dbReference type="Pfam" id="PF12833">
    <property type="entry name" value="HTH_18"/>
    <property type="match status" value="1"/>
</dbReference>
<feature type="transmembrane region" description="Helical" evidence="4">
    <location>
        <begin position="27"/>
        <end position="49"/>
    </location>
</feature>
<evidence type="ECO:0000256" key="1">
    <source>
        <dbReference type="ARBA" id="ARBA00023015"/>
    </source>
</evidence>
<dbReference type="AlphaFoldDB" id="A0A1H8H5Z5"/>
<feature type="domain" description="HTH araC/xylS-type" evidence="5">
    <location>
        <begin position="650"/>
        <end position="747"/>
    </location>
</feature>
<protein>
    <submittedName>
        <fullName evidence="6">Helix-turn-helix domain-containing protein</fullName>
    </submittedName>
</protein>
<dbReference type="InterPro" id="IPR009057">
    <property type="entry name" value="Homeodomain-like_sf"/>
</dbReference>
<dbReference type="PANTHER" id="PTHR43280">
    <property type="entry name" value="ARAC-FAMILY TRANSCRIPTIONAL REGULATOR"/>
    <property type="match status" value="1"/>
</dbReference>
<dbReference type="SUPFAM" id="SSF46689">
    <property type="entry name" value="Homeodomain-like"/>
    <property type="match status" value="2"/>
</dbReference>
<keyword evidence="7" id="KW-1185">Reference proteome</keyword>
<dbReference type="Gene3D" id="1.10.10.60">
    <property type="entry name" value="Homeodomain-like"/>
    <property type="match status" value="2"/>
</dbReference>
<dbReference type="InterPro" id="IPR018060">
    <property type="entry name" value="HTH_AraC"/>
</dbReference>
<keyword evidence="3" id="KW-0804">Transcription</keyword>
<dbReference type="PROSITE" id="PS00041">
    <property type="entry name" value="HTH_ARAC_FAMILY_1"/>
    <property type="match status" value="1"/>
</dbReference>
<keyword evidence="4" id="KW-0812">Transmembrane</keyword>
<dbReference type="Proteomes" id="UP000199300">
    <property type="component" value="Unassembled WGS sequence"/>
</dbReference>
<dbReference type="OrthoDB" id="1975037at2"/>
<keyword evidence="1" id="KW-0805">Transcription regulation</keyword>
<accession>A0A1H8H5Z5</accession>
<evidence type="ECO:0000256" key="3">
    <source>
        <dbReference type="ARBA" id="ARBA00023163"/>
    </source>
</evidence>
<gene>
    <name evidence="6" type="ORF">SAMN04488134_101260</name>
</gene>
<dbReference type="InterPro" id="IPR018062">
    <property type="entry name" value="HTH_AraC-typ_CS"/>
</dbReference>
<sequence length="761" mass="88587">MKKILNHVRRYVLEPQLSSYRFYRKQIVIFLIVICVPSLLIGAMIYVFGAKELKQEMISAHNEQIINQVDYIDSQMQSLEVNLNYWTHEKLFFNDLNTINFQEQYQMADEIKGSLFSKQNGNSLIEKISVYVDAEDPILFNPQFRWVDEQRNKYFQQYVKHEDTFFWDRNVLMDESDEHLFPLVLVKNIPSLQQNDRNSASFIVELNKNAVMQMIDGLSLASDGFSFIIDKETGVIITSDQQSQLFFNDVLMRQGIENGSFSTTWQGTDYSVTSGTIGRVNAEWIYMSVVPLSFIAEPINYLSRTIVIISLIGLCLSFIIANMTFKSLNKPVEKVLELVKGNSGSRSNPLQHIETTWRKLNNEKDILEEHVDGLNKKLISNFFFQLIEGFLAEHNEHELRLKLAQYNVSLSNEQLRYLDIETVNPRQQALVIDLLDEVFSINHYVMTFNSRFIGVIYSYMDTDHFNAQMDRFYQMVNRNQNYEVVVMYLSQPVQDLTDLSEGVEQIRQKKYLMNSYEPTCLINMPEQVENDDKGYLLYPFAIEQQLLSAIRTHDKTKISVAIDQFIERVCQYDERAIQYSFFQLYSAIQGHFLQEGYSPIELFSGKNMVKELLHSYDLTALKETIVQAVIEPYLQVVQQKQVSKHDLIVKEAVAYIDENYMYDLSLEQCADALNINSYRLSKLFKQGKGINFIDYLTMLRIEKAKQLLTDSTLKIQDIALSVGYRHSYFNRIFKKHTAMTPGQFRDKSQAGLINAKVFNLS</sequence>
<reference evidence="6 7" key="1">
    <citation type="submission" date="2016-10" db="EMBL/GenBank/DDBJ databases">
        <authorList>
            <person name="de Groot N.N."/>
        </authorList>
    </citation>
    <scope>NUCLEOTIDE SEQUENCE [LARGE SCALE GENOMIC DNA]</scope>
    <source>
        <strain evidence="6 7">CGMCC 1.10434</strain>
    </source>
</reference>
<proteinExistence type="predicted"/>
<dbReference type="PROSITE" id="PS01124">
    <property type="entry name" value="HTH_ARAC_FAMILY_2"/>
    <property type="match status" value="1"/>
</dbReference>
<name>A0A1H8H5Z5_9BACI</name>
<evidence type="ECO:0000313" key="7">
    <source>
        <dbReference type="Proteomes" id="UP000199300"/>
    </source>
</evidence>
<dbReference type="STRING" id="872970.SAMN04488134_101260"/>